<gene>
    <name evidence="3" type="ORF">SAMN05216352_11124</name>
</gene>
<evidence type="ECO:0000313" key="3">
    <source>
        <dbReference type="EMBL" id="SDI72804.1"/>
    </source>
</evidence>
<dbReference type="STRING" id="930129.SAMN05216352_11124"/>
<dbReference type="PANTHER" id="PTHR43358">
    <property type="entry name" value="ALPHA/BETA-HYDROLASE"/>
    <property type="match status" value="1"/>
</dbReference>
<feature type="domain" description="Serine aminopeptidase S33" evidence="2">
    <location>
        <begin position="94"/>
        <end position="210"/>
    </location>
</feature>
<dbReference type="Proteomes" id="UP000199017">
    <property type="component" value="Unassembled WGS sequence"/>
</dbReference>
<dbReference type="OrthoDB" id="9776685at2"/>
<keyword evidence="4" id="KW-1185">Reference proteome</keyword>
<dbReference type="PANTHER" id="PTHR43358:SF4">
    <property type="entry name" value="ALPHA_BETA HYDROLASE FOLD-1 DOMAIN-CONTAINING PROTEIN"/>
    <property type="match status" value="1"/>
</dbReference>
<sequence length="314" mass="35600">MKKWILIVSGSLVVIFFTIILCGGHYLYSESVKRGVEVELYRGAETVSEPAAGESTFQDTDWLNNQNMQTLTINTFDNLILKADFIENTSNTGRVVLLAHGYRKQKESIQDIAGLYHSLGYEILMPDARGHGESEGDYIGYGWHDRLDFQQWIELLMEKHEAKEILLHGESMGASLVLMLSGEDLPDEVKGIIADSGYTTVKEELTHQLKHLYGLPSFPLLDVASFITQFRHGYTFKEASSIEQVQKNTRPLFIIHGEDDELVPTEMALRIYEAASGDKELWIVPDTGHIKAYHTEPQEFKERLKEFITAAVEE</sequence>
<name>A0A1G8MY49_9BACI</name>
<feature type="transmembrane region" description="Helical" evidence="1">
    <location>
        <begin position="6"/>
        <end position="28"/>
    </location>
</feature>
<dbReference type="Gene3D" id="3.40.50.1820">
    <property type="entry name" value="alpha/beta hydrolase"/>
    <property type="match status" value="1"/>
</dbReference>
<dbReference type="InterPro" id="IPR022742">
    <property type="entry name" value="Hydrolase_4"/>
</dbReference>
<dbReference type="Pfam" id="PF12146">
    <property type="entry name" value="Hydrolase_4"/>
    <property type="match status" value="1"/>
</dbReference>
<dbReference type="RefSeq" id="WP_091586863.1">
    <property type="nucleotide sequence ID" value="NZ_FNDU01000011.1"/>
</dbReference>
<dbReference type="AlphaFoldDB" id="A0A1G8MY49"/>
<evidence type="ECO:0000259" key="2">
    <source>
        <dbReference type="Pfam" id="PF12146"/>
    </source>
</evidence>
<accession>A0A1G8MY49</accession>
<organism evidence="3 4">
    <name type="scientific">Alteribacillus bidgolensis</name>
    <dbReference type="NCBI Taxonomy" id="930129"/>
    <lineage>
        <taxon>Bacteria</taxon>
        <taxon>Bacillati</taxon>
        <taxon>Bacillota</taxon>
        <taxon>Bacilli</taxon>
        <taxon>Bacillales</taxon>
        <taxon>Bacillaceae</taxon>
        <taxon>Alteribacillus</taxon>
    </lineage>
</organism>
<dbReference type="SUPFAM" id="SSF53474">
    <property type="entry name" value="alpha/beta-Hydrolases"/>
    <property type="match status" value="1"/>
</dbReference>
<dbReference type="InterPro" id="IPR029058">
    <property type="entry name" value="AB_hydrolase_fold"/>
</dbReference>
<protein>
    <recommendedName>
        <fullName evidence="2">Serine aminopeptidase S33 domain-containing protein</fullName>
    </recommendedName>
</protein>
<keyword evidence="1" id="KW-0812">Transmembrane</keyword>
<keyword evidence="1" id="KW-1133">Transmembrane helix</keyword>
<reference evidence="3 4" key="1">
    <citation type="submission" date="2016-10" db="EMBL/GenBank/DDBJ databases">
        <authorList>
            <person name="de Groot N.N."/>
        </authorList>
    </citation>
    <scope>NUCLEOTIDE SEQUENCE [LARGE SCALE GENOMIC DNA]</scope>
    <source>
        <strain evidence="4">P4B,CCM 7963,CECT 7998,DSM 25260,IBRC-M 10614,KCTC 13821</strain>
    </source>
</reference>
<keyword evidence="1" id="KW-0472">Membrane</keyword>
<dbReference type="EMBL" id="FNDU01000011">
    <property type="protein sequence ID" value="SDI72804.1"/>
    <property type="molecule type" value="Genomic_DNA"/>
</dbReference>
<evidence type="ECO:0000256" key="1">
    <source>
        <dbReference type="SAM" id="Phobius"/>
    </source>
</evidence>
<proteinExistence type="predicted"/>
<evidence type="ECO:0000313" key="4">
    <source>
        <dbReference type="Proteomes" id="UP000199017"/>
    </source>
</evidence>
<dbReference type="InterPro" id="IPR052920">
    <property type="entry name" value="DNA-binding_regulatory"/>
</dbReference>